<evidence type="ECO:0000313" key="1">
    <source>
        <dbReference type="EMBL" id="AST93311.1"/>
    </source>
</evidence>
<protein>
    <recommendedName>
        <fullName evidence="3">PilZ domain-containing protein</fullName>
    </recommendedName>
</protein>
<dbReference type="KEGG" id="bcoh:BC6307_19615"/>
<dbReference type="AlphaFoldDB" id="A0A223KUZ4"/>
<keyword evidence="2" id="KW-1185">Reference proteome</keyword>
<proteinExistence type="predicted"/>
<reference evidence="1 2" key="1">
    <citation type="submission" date="2016-12" db="EMBL/GenBank/DDBJ databases">
        <title>The whole genome sequencing and assembly of Bacillus cohnii DSM 6307T strain.</title>
        <authorList>
            <person name="Lee Y.-J."/>
            <person name="Yi H."/>
            <person name="Bahn Y.-S."/>
            <person name="Kim J.F."/>
            <person name="Lee D.-W."/>
        </authorList>
    </citation>
    <scope>NUCLEOTIDE SEQUENCE [LARGE SCALE GENOMIC DNA]</scope>
    <source>
        <strain evidence="1 2">DSM 6307</strain>
    </source>
</reference>
<sequence>MKELSKYVTGHMTVLQLNGREIETGKCSIFLYKLSMQGMIIISNINFPEGTDTLLQFQFTVKNKPYTLKAKIDKWIPNSKEGQFTYMVMYETQNMKEEDDLFQFVNTLQLANKNKNLSRVVETSLELSFA</sequence>
<dbReference type="STRING" id="1314751.GCA_001591425_04228"/>
<dbReference type="RefSeq" id="WP_066420399.1">
    <property type="nucleotide sequence ID" value="NZ_CP018866.1"/>
</dbReference>
<organism evidence="1 2">
    <name type="scientific">Sutcliffiella cohnii</name>
    <dbReference type="NCBI Taxonomy" id="33932"/>
    <lineage>
        <taxon>Bacteria</taxon>
        <taxon>Bacillati</taxon>
        <taxon>Bacillota</taxon>
        <taxon>Bacilli</taxon>
        <taxon>Bacillales</taxon>
        <taxon>Bacillaceae</taxon>
        <taxon>Sutcliffiella</taxon>
    </lineage>
</organism>
<name>A0A223KUZ4_9BACI</name>
<evidence type="ECO:0000313" key="2">
    <source>
        <dbReference type="Proteomes" id="UP000215224"/>
    </source>
</evidence>
<dbReference type="EMBL" id="CP018866">
    <property type="protein sequence ID" value="AST93311.1"/>
    <property type="molecule type" value="Genomic_DNA"/>
</dbReference>
<evidence type="ECO:0008006" key="3">
    <source>
        <dbReference type="Google" id="ProtNLM"/>
    </source>
</evidence>
<accession>A0A223KUZ4</accession>
<gene>
    <name evidence="1" type="ORF">BC6307_19615</name>
</gene>
<dbReference type="Proteomes" id="UP000215224">
    <property type="component" value="Chromosome"/>
</dbReference>